<keyword evidence="2" id="KW-1185">Reference proteome</keyword>
<proteinExistence type="predicted"/>
<dbReference type="EMBL" id="JAVDTF010000003">
    <property type="protein sequence ID" value="MDR6784588.1"/>
    <property type="molecule type" value="Genomic_DNA"/>
</dbReference>
<comment type="caution">
    <text evidence="1">The sequence shown here is derived from an EMBL/GenBank/DDBJ whole genome shotgun (WGS) entry which is preliminary data.</text>
</comment>
<accession>A0ACC6KYY4</accession>
<evidence type="ECO:0000313" key="1">
    <source>
        <dbReference type="EMBL" id="MDR6784588.1"/>
    </source>
</evidence>
<name>A0ACC6KYY4_9SPHI</name>
<evidence type="ECO:0000313" key="2">
    <source>
        <dbReference type="Proteomes" id="UP001246858"/>
    </source>
</evidence>
<dbReference type="Proteomes" id="UP001246858">
    <property type="component" value="Unassembled WGS sequence"/>
</dbReference>
<organism evidence="1 2">
    <name type="scientific">Pedobacter africanus</name>
    <dbReference type="NCBI Taxonomy" id="151894"/>
    <lineage>
        <taxon>Bacteria</taxon>
        <taxon>Pseudomonadati</taxon>
        <taxon>Bacteroidota</taxon>
        <taxon>Sphingobacteriia</taxon>
        <taxon>Sphingobacteriales</taxon>
        <taxon>Sphingobacteriaceae</taxon>
        <taxon>Pedobacter</taxon>
    </lineage>
</organism>
<reference evidence="1" key="1">
    <citation type="submission" date="2023-07" db="EMBL/GenBank/DDBJ databases">
        <title>Sorghum-associated microbial communities from plants grown in Nebraska, USA.</title>
        <authorList>
            <person name="Schachtman D."/>
        </authorList>
    </citation>
    <scope>NUCLEOTIDE SEQUENCE</scope>
    <source>
        <strain evidence="1">2697</strain>
    </source>
</reference>
<sequence>MKKVIILISYSLGLLFMYAAGSKLAEYDKFVVQIGQSAMLTPYAGVLAWLVPVLEIVIAIMLVFPGLRRLGLYGALGMMAGFTAYIYVVLNFMGNDKPCSCGGVLSAMDWPQHLVFNIVFTVLAGVGVTLSGLRPSLPGREREKKF</sequence>
<gene>
    <name evidence="1" type="ORF">J2X78_003162</name>
</gene>
<protein>
    <submittedName>
        <fullName evidence="1">Membrane protein YphA (DoxX/SURF4 family)</fullName>
    </submittedName>
</protein>